<reference evidence="1" key="1">
    <citation type="submission" date="2021-02" db="EMBL/GenBank/DDBJ databases">
        <authorList>
            <person name="Nowell W R."/>
        </authorList>
    </citation>
    <scope>NUCLEOTIDE SEQUENCE</scope>
    <source>
        <strain evidence="1">Ploen Becks lab</strain>
    </source>
</reference>
<organism evidence="1 2">
    <name type="scientific">Brachionus calyciflorus</name>
    <dbReference type="NCBI Taxonomy" id="104777"/>
    <lineage>
        <taxon>Eukaryota</taxon>
        <taxon>Metazoa</taxon>
        <taxon>Spiralia</taxon>
        <taxon>Gnathifera</taxon>
        <taxon>Rotifera</taxon>
        <taxon>Eurotatoria</taxon>
        <taxon>Monogononta</taxon>
        <taxon>Pseudotrocha</taxon>
        <taxon>Ploima</taxon>
        <taxon>Brachionidae</taxon>
        <taxon>Brachionus</taxon>
    </lineage>
</organism>
<protein>
    <submittedName>
        <fullName evidence="1">Uncharacterized protein</fullName>
    </submittedName>
</protein>
<feature type="non-terminal residue" evidence="1">
    <location>
        <position position="188"/>
    </location>
</feature>
<accession>A0A814SES8</accession>
<comment type="caution">
    <text evidence="1">The sequence shown here is derived from an EMBL/GenBank/DDBJ whole genome shotgun (WGS) entry which is preliminary data.</text>
</comment>
<gene>
    <name evidence="1" type="ORF">OXX778_LOCUS23148</name>
</gene>
<dbReference type="AlphaFoldDB" id="A0A814SES8"/>
<name>A0A814SES8_9BILA</name>
<evidence type="ECO:0000313" key="1">
    <source>
        <dbReference type="EMBL" id="CAF1147282.1"/>
    </source>
</evidence>
<dbReference type="Proteomes" id="UP000663879">
    <property type="component" value="Unassembled WGS sequence"/>
</dbReference>
<sequence>MKVGISKKDNKTEIFFKYNPNIVNCIKKIDCAKYDGLVRKWIIDTEKLIELRSILDENCIIIELKDEHDMSWNDEKQKKKKIRFFKIGNSYEISFKYDTMILDVVRKLKGAKFDGSVKKRIIPQDQLNNLRSRLNENDVEIVEILESNDVINVGYYEDGFIVRQPIPENLNSNISKNHPIKFTKICLA</sequence>
<evidence type="ECO:0000313" key="2">
    <source>
        <dbReference type="Proteomes" id="UP000663879"/>
    </source>
</evidence>
<proteinExistence type="predicted"/>
<dbReference type="EMBL" id="CAJNOC010011343">
    <property type="protein sequence ID" value="CAF1147282.1"/>
    <property type="molecule type" value="Genomic_DNA"/>
</dbReference>
<keyword evidence="2" id="KW-1185">Reference proteome</keyword>